<reference evidence="10 11" key="1">
    <citation type="submission" date="2024-10" db="EMBL/GenBank/DDBJ databases">
        <title>Burkholderia semiarida in Mexico.</title>
        <authorList>
            <person name="Estrada P."/>
        </authorList>
    </citation>
    <scope>NUCLEOTIDE SEQUENCE [LARGE SCALE GENOMIC DNA]</scope>
    <source>
        <strain evidence="10 11">CLM7-1</strain>
    </source>
</reference>
<sequence length="347" mass="36741">MRGNRLRRLARVAAALGVGAAALAAHATDTGATAAGSAPAAAQATPPAAATSAAPAAPSAAEGAQPTGAAVPAKAYTPTPQQVRYGNAIAFRTLIPSPLLEQLTANEYAQIVQTAADSNRLLPANQPRVKRLRAIVAKLAPYSVKWNDRVKSWAWDVNAIRSRDIRLTCLPGGKVLVYGGMLERVRLNDDELGVLLAHGIAHALREHARSNFGATSQTSLRAAALPPLFGVGDPLPQALNLGERLQSLHYDPTDETEADVIGGDIAARAGFDPRAAITLWDKLAAATRANKATGFIYTHPYGAARRQDLLNRLPDLMPLYAKATGKRVESLPDYAGISAQRRKVVRR</sequence>
<evidence type="ECO:0000256" key="3">
    <source>
        <dbReference type="ARBA" id="ARBA00022801"/>
    </source>
</evidence>
<keyword evidence="1 6" id="KW-0645">Protease</keyword>
<evidence type="ECO:0000256" key="8">
    <source>
        <dbReference type="SAM" id="SignalP"/>
    </source>
</evidence>
<name>A0ABW7L680_9BURK</name>
<evidence type="ECO:0000256" key="5">
    <source>
        <dbReference type="ARBA" id="ARBA00023049"/>
    </source>
</evidence>
<proteinExistence type="inferred from homology"/>
<evidence type="ECO:0000256" key="6">
    <source>
        <dbReference type="RuleBase" id="RU003983"/>
    </source>
</evidence>
<keyword evidence="4 6" id="KW-0862">Zinc</keyword>
<comment type="caution">
    <text evidence="10">The sequence shown here is derived from an EMBL/GenBank/DDBJ whole genome shotgun (WGS) entry which is preliminary data.</text>
</comment>
<comment type="cofactor">
    <cofactor evidence="6">
        <name>Zn(2+)</name>
        <dbReference type="ChEBI" id="CHEBI:29105"/>
    </cofactor>
    <text evidence="6">Binds 1 zinc ion per subunit.</text>
</comment>
<keyword evidence="8" id="KW-0732">Signal</keyword>
<feature type="compositionally biased region" description="Low complexity" evidence="7">
    <location>
        <begin position="46"/>
        <end position="64"/>
    </location>
</feature>
<keyword evidence="3 6" id="KW-0378">Hydrolase</keyword>
<dbReference type="InterPro" id="IPR051156">
    <property type="entry name" value="Mito/Outer_Membr_Metalloprot"/>
</dbReference>
<evidence type="ECO:0000313" key="10">
    <source>
        <dbReference type="EMBL" id="MFH5253401.1"/>
    </source>
</evidence>
<feature type="chain" id="PRO_5045577396" evidence="8">
    <location>
        <begin position="28"/>
        <end position="347"/>
    </location>
</feature>
<accession>A0ABW7L680</accession>
<dbReference type="Pfam" id="PF01435">
    <property type="entry name" value="Peptidase_M48"/>
    <property type="match status" value="1"/>
</dbReference>
<evidence type="ECO:0000259" key="9">
    <source>
        <dbReference type="Pfam" id="PF01435"/>
    </source>
</evidence>
<feature type="signal peptide" evidence="8">
    <location>
        <begin position="1"/>
        <end position="27"/>
    </location>
</feature>
<dbReference type="RefSeq" id="WP_059573650.1">
    <property type="nucleotide sequence ID" value="NZ_CP174276.1"/>
</dbReference>
<dbReference type="Proteomes" id="UP001609186">
    <property type="component" value="Unassembled WGS sequence"/>
</dbReference>
<keyword evidence="5 6" id="KW-0482">Metalloprotease</keyword>
<evidence type="ECO:0000256" key="1">
    <source>
        <dbReference type="ARBA" id="ARBA00022670"/>
    </source>
</evidence>
<gene>
    <name evidence="10" type="ORF">ACGTRS_19465</name>
</gene>
<evidence type="ECO:0000256" key="2">
    <source>
        <dbReference type="ARBA" id="ARBA00022723"/>
    </source>
</evidence>
<keyword evidence="2" id="KW-0479">Metal-binding</keyword>
<evidence type="ECO:0000256" key="7">
    <source>
        <dbReference type="SAM" id="MobiDB-lite"/>
    </source>
</evidence>
<dbReference type="EMBL" id="JBIMPM010000023">
    <property type="protein sequence ID" value="MFH5253401.1"/>
    <property type="molecule type" value="Genomic_DNA"/>
</dbReference>
<dbReference type="PANTHER" id="PTHR22726:SF1">
    <property type="entry name" value="METALLOENDOPEPTIDASE OMA1, MITOCHONDRIAL"/>
    <property type="match status" value="1"/>
</dbReference>
<evidence type="ECO:0000256" key="4">
    <source>
        <dbReference type="ARBA" id="ARBA00022833"/>
    </source>
</evidence>
<feature type="region of interest" description="Disordered" evidence="7">
    <location>
        <begin position="46"/>
        <end position="65"/>
    </location>
</feature>
<protein>
    <submittedName>
        <fullName evidence="10">M48 family metallopeptidase</fullName>
    </submittedName>
</protein>
<evidence type="ECO:0000313" key="11">
    <source>
        <dbReference type="Proteomes" id="UP001609186"/>
    </source>
</evidence>
<organism evidence="10 11">
    <name type="scientific">Burkholderia semiarida</name>
    <dbReference type="NCBI Taxonomy" id="2843303"/>
    <lineage>
        <taxon>Bacteria</taxon>
        <taxon>Pseudomonadati</taxon>
        <taxon>Pseudomonadota</taxon>
        <taxon>Betaproteobacteria</taxon>
        <taxon>Burkholderiales</taxon>
        <taxon>Burkholderiaceae</taxon>
        <taxon>Burkholderia</taxon>
        <taxon>Burkholderia cepacia complex</taxon>
    </lineage>
</organism>
<dbReference type="InterPro" id="IPR001915">
    <property type="entry name" value="Peptidase_M48"/>
</dbReference>
<dbReference type="PANTHER" id="PTHR22726">
    <property type="entry name" value="METALLOENDOPEPTIDASE OMA1"/>
    <property type="match status" value="1"/>
</dbReference>
<keyword evidence="11" id="KW-1185">Reference proteome</keyword>
<feature type="domain" description="Peptidase M48" evidence="9">
    <location>
        <begin position="130"/>
        <end position="311"/>
    </location>
</feature>
<comment type="similarity">
    <text evidence="6">Belongs to the peptidase M48 family.</text>
</comment>
<dbReference type="CDD" id="cd07331">
    <property type="entry name" value="M48C_Oma1_like"/>
    <property type="match status" value="1"/>
</dbReference>